<dbReference type="InterPro" id="IPR017900">
    <property type="entry name" value="4Fe4S_Fe_S_CS"/>
</dbReference>
<organism evidence="2 3">
    <name type="scientific">Methanooceanicella nereidis</name>
    <dbReference type="NCBI Taxonomy" id="2052831"/>
    <lineage>
        <taxon>Archaea</taxon>
        <taxon>Methanobacteriati</taxon>
        <taxon>Methanobacteriota</taxon>
        <taxon>Stenosarchaea group</taxon>
        <taxon>Methanomicrobia</taxon>
        <taxon>Methanocellales</taxon>
        <taxon>Methanocellaceae</taxon>
        <taxon>Methanooceanicella</taxon>
    </lineage>
</organism>
<feature type="domain" description="4Fe-4S ferredoxin-type" evidence="1">
    <location>
        <begin position="193"/>
        <end position="223"/>
    </location>
</feature>
<protein>
    <submittedName>
        <fullName evidence="2">4Fe-4S ferredoxin</fullName>
    </submittedName>
</protein>
<accession>A0AAP2RFQ3</accession>
<comment type="caution">
    <text evidence="2">The sequence shown here is derived from an EMBL/GenBank/DDBJ whole genome shotgun (WGS) entry which is preliminary data.</text>
</comment>
<dbReference type="AlphaFoldDB" id="A0AAP2RFQ3"/>
<sequence length="270" mass="30222">MALPSYFMKVIKKAFPFRFIFARLTTLPVLGAAVDRICFENDDIIYIPMDKVIEVNKKIEQPQDTVLPSRIVEHFIEMSEYHWIMNRCICRDSANCKDYPVELGCIFLGEATLKIDPLLGRRVTKEEALEHVRRCGEAGLVHLIGRNKLDALWLNVGPDNKLLTICNCCPCCCLWKILPDLSSHISSKVTKMPCVSVSVTDRCTGCGKCTHGTCFVDAVSIVDGRAVISDQCRGCGRCSTVCPNQAIEIVIENDDFVERSIERISSSVEV</sequence>
<proteinExistence type="predicted"/>
<dbReference type="EMBL" id="PGCK01000008">
    <property type="protein sequence ID" value="MCD1295382.1"/>
    <property type="molecule type" value="Genomic_DNA"/>
</dbReference>
<dbReference type="Proteomes" id="UP001320159">
    <property type="component" value="Unassembled WGS sequence"/>
</dbReference>
<evidence type="ECO:0000313" key="2">
    <source>
        <dbReference type="EMBL" id="MCD1295382.1"/>
    </source>
</evidence>
<dbReference type="Pfam" id="PF25160">
    <property type="entry name" value="LdpA_Fe-S-bd"/>
    <property type="match status" value="1"/>
</dbReference>
<reference evidence="2 3" key="1">
    <citation type="submission" date="2017-11" db="EMBL/GenBank/DDBJ databases">
        <title>Isolation and Characterization of Family Methanocellaceae Species from Potential Methane Hydrate Area Offshore Southwestern Taiwan.</title>
        <authorList>
            <person name="Zhang W.-L."/>
            <person name="Chen W.-C."/>
            <person name="Lai M.-C."/>
            <person name="Chen S.-C."/>
        </authorList>
    </citation>
    <scope>NUCLEOTIDE SEQUENCE [LARGE SCALE GENOMIC DNA]</scope>
    <source>
        <strain evidence="2 3">CWC-04</strain>
    </source>
</reference>
<evidence type="ECO:0000313" key="3">
    <source>
        <dbReference type="Proteomes" id="UP001320159"/>
    </source>
</evidence>
<evidence type="ECO:0000259" key="1">
    <source>
        <dbReference type="PROSITE" id="PS51379"/>
    </source>
</evidence>
<dbReference type="GO" id="GO:0016491">
    <property type="term" value="F:oxidoreductase activity"/>
    <property type="evidence" value="ECO:0007669"/>
    <property type="project" value="UniProtKB-ARBA"/>
</dbReference>
<feature type="domain" description="4Fe-4S ferredoxin-type" evidence="1">
    <location>
        <begin position="224"/>
        <end position="252"/>
    </location>
</feature>
<dbReference type="PROSITE" id="PS00198">
    <property type="entry name" value="4FE4S_FER_1"/>
    <property type="match status" value="1"/>
</dbReference>
<dbReference type="PROSITE" id="PS51379">
    <property type="entry name" value="4FE4S_FER_2"/>
    <property type="match status" value="2"/>
</dbReference>
<dbReference type="Gene3D" id="3.30.70.20">
    <property type="match status" value="1"/>
</dbReference>
<dbReference type="InterPro" id="IPR017896">
    <property type="entry name" value="4Fe4S_Fe-S-bd"/>
</dbReference>
<dbReference type="SUPFAM" id="SSF54862">
    <property type="entry name" value="4Fe-4S ferredoxins"/>
    <property type="match status" value="1"/>
</dbReference>
<gene>
    <name evidence="2" type="ORF">CUJ83_10265</name>
</gene>
<dbReference type="InterPro" id="IPR057431">
    <property type="entry name" value="LdpA_Fe-S-bd"/>
</dbReference>
<name>A0AAP2RFQ3_9EURY</name>
<keyword evidence="3" id="KW-1185">Reference proteome</keyword>